<accession>A0A368PM10</accession>
<organism evidence="1">
    <name type="scientific">Setaria italica</name>
    <name type="common">Foxtail millet</name>
    <name type="synonym">Panicum italicum</name>
    <dbReference type="NCBI Taxonomy" id="4555"/>
    <lineage>
        <taxon>Eukaryota</taxon>
        <taxon>Viridiplantae</taxon>
        <taxon>Streptophyta</taxon>
        <taxon>Embryophyta</taxon>
        <taxon>Tracheophyta</taxon>
        <taxon>Spermatophyta</taxon>
        <taxon>Magnoliopsida</taxon>
        <taxon>Liliopsida</taxon>
        <taxon>Poales</taxon>
        <taxon>Poaceae</taxon>
        <taxon>PACMAD clade</taxon>
        <taxon>Panicoideae</taxon>
        <taxon>Panicodae</taxon>
        <taxon>Paniceae</taxon>
        <taxon>Cenchrinae</taxon>
        <taxon>Setaria</taxon>
    </lineage>
</organism>
<reference evidence="1" key="2">
    <citation type="submission" date="2015-07" db="EMBL/GenBank/DDBJ databases">
        <authorList>
            <person name="Noorani M."/>
        </authorList>
    </citation>
    <scope>NUCLEOTIDE SEQUENCE</scope>
    <source>
        <strain evidence="1">Yugu1</strain>
    </source>
</reference>
<dbReference type="AlphaFoldDB" id="A0A368PM10"/>
<gene>
    <name evidence="1" type="ORF">SETIT_1G170800v2</name>
</gene>
<evidence type="ECO:0000313" key="1">
    <source>
        <dbReference type="EMBL" id="RCV06534.1"/>
    </source>
</evidence>
<protein>
    <submittedName>
        <fullName evidence="1">Uncharacterized protein</fullName>
    </submittedName>
</protein>
<proteinExistence type="predicted"/>
<dbReference type="EMBL" id="CM003528">
    <property type="protein sequence ID" value="RCV06534.1"/>
    <property type="molecule type" value="Genomic_DNA"/>
</dbReference>
<sequence>MRVSLACVTAATPRLAARPRCRSLAACSCSSLLLCHASTSYTCWCFALGHIGLPVPISQISVPNSIPPLICFYCTIKLLLPCSWGFQLGVVY</sequence>
<reference evidence="1" key="1">
    <citation type="journal article" date="2012" name="Nat. Biotechnol.">
        <title>Reference genome sequence of the model plant Setaria.</title>
        <authorList>
            <person name="Bennetzen J.L."/>
            <person name="Schmutz J."/>
            <person name="Wang H."/>
            <person name="Percifield R."/>
            <person name="Hawkins J."/>
            <person name="Pontaroli A.C."/>
            <person name="Estep M."/>
            <person name="Feng L."/>
            <person name="Vaughn J.N."/>
            <person name="Grimwood J."/>
            <person name="Jenkins J."/>
            <person name="Barry K."/>
            <person name="Lindquist E."/>
            <person name="Hellsten U."/>
            <person name="Deshpande S."/>
            <person name="Wang X."/>
            <person name="Wu X."/>
            <person name="Mitros T."/>
            <person name="Triplett J."/>
            <person name="Yang X."/>
            <person name="Ye C.Y."/>
            <person name="Mauro-Herrera M."/>
            <person name="Wang L."/>
            <person name="Li P."/>
            <person name="Sharma M."/>
            <person name="Sharma R."/>
            <person name="Ronald P.C."/>
            <person name="Panaud O."/>
            <person name="Kellogg E.A."/>
            <person name="Brutnell T.P."/>
            <person name="Doust A.N."/>
            <person name="Tuskan G.A."/>
            <person name="Rokhsar D."/>
            <person name="Devos K.M."/>
        </authorList>
    </citation>
    <scope>NUCLEOTIDE SEQUENCE [LARGE SCALE GENOMIC DNA]</scope>
    <source>
        <strain evidence="1">Yugu1</strain>
    </source>
</reference>
<name>A0A368PM10_SETIT</name>